<comment type="caution">
    <text evidence="1">The sequence shown here is derived from an EMBL/GenBank/DDBJ whole genome shotgun (WGS) entry which is preliminary data.</text>
</comment>
<dbReference type="Proteomes" id="UP001331515">
    <property type="component" value="Unassembled WGS sequence"/>
</dbReference>
<sequence>MLMDDVGLGVKFGRTLGNVNALLVTAKEGRAWIIEAEEREGKEVSDELAVYGSGKVTVYDFMWHPGVSRLTLLLDQQSIAMCESAPPPTVVSSLNEA</sequence>
<protein>
    <submittedName>
        <fullName evidence="1">Uncharacterized protein</fullName>
    </submittedName>
</protein>
<accession>A0AAN8CQT9</accession>
<dbReference type="AlphaFoldDB" id="A0AAN8CQT9"/>
<name>A0AAN8CQT9_CHAGU</name>
<dbReference type="EMBL" id="JAURVH010001529">
    <property type="protein sequence ID" value="KAK5908222.1"/>
    <property type="molecule type" value="Genomic_DNA"/>
</dbReference>
<keyword evidence="2" id="KW-1185">Reference proteome</keyword>
<organism evidence="1 2">
    <name type="scientific">Champsocephalus gunnari</name>
    <name type="common">Mackerel icefish</name>
    <dbReference type="NCBI Taxonomy" id="52237"/>
    <lineage>
        <taxon>Eukaryota</taxon>
        <taxon>Metazoa</taxon>
        <taxon>Chordata</taxon>
        <taxon>Craniata</taxon>
        <taxon>Vertebrata</taxon>
        <taxon>Euteleostomi</taxon>
        <taxon>Actinopterygii</taxon>
        <taxon>Neopterygii</taxon>
        <taxon>Teleostei</taxon>
        <taxon>Neoteleostei</taxon>
        <taxon>Acanthomorphata</taxon>
        <taxon>Eupercaria</taxon>
        <taxon>Perciformes</taxon>
        <taxon>Notothenioidei</taxon>
        <taxon>Channichthyidae</taxon>
        <taxon>Champsocephalus</taxon>
    </lineage>
</organism>
<evidence type="ECO:0000313" key="1">
    <source>
        <dbReference type="EMBL" id="KAK5908222.1"/>
    </source>
</evidence>
<reference evidence="1 2" key="1">
    <citation type="journal article" date="2023" name="Mol. Biol. Evol.">
        <title>Genomics of Secondarily Temperate Adaptation in the Only Non-Antarctic Icefish.</title>
        <authorList>
            <person name="Rivera-Colon A.G."/>
            <person name="Rayamajhi N."/>
            <person name="Minhas B.F."/>
            <person name="Madrigal G."/>
            <person name="Bilyk K.T."/>
            <person name="Yoon V."/>
            <person name="Hune M."/>
            <person name="Gregory S."/>
            <person name="Cheng C.H.C."/>
            <person name="Catchen J.M."/>
        </authorList>
    </citation>
    <scope>NUCLEOTIDE SEQUENCE [LARGE SCALE GENOMIC DNA]</scope>
    <source>
        <tissue evidence="1">White muscle</tissue>
    </source>
</reference>
<evidence type="ECO:0000313" key="2">
    <source>
        <dbReference type="Proteomes" id="UP001331515"/>
    </source>
</evidence>
<proteinExistence type="predicted"/>
<gene>
    <name evidence="1" type="ORF">CgunFtcFv8_016298</name>
</gene>